<evidence type="ECO:0000256" key="5">
    <source>
        <dbReference type="ARBA" id="ARBA00022801"/>
    </source>
</evidence>
<keyword evidence="5" id="KW-0378">Hydrolase</keyword>
<feature type="domain" description="Nin one binding (NOB1) Zn-ribbon-like" evidence="11">
    <location>
        <begin position="365"/>
        <end position="436"/>
    </location>
</feature>
<sequence>METSNKIQYLIVDTSAFIKNAALQEIGVNIITEKDVVSEITNKRQLRRLVVLPYDLSVQSAFPENIKFVTEFAKKTGDYTSLSATDVKVIALTYQLEKEKVGTEHLKEAPTIVKTINSAKRNKNRSKPIVGFYMPKKKLNRTNETKDKKNITQNEEEEEVYIDSIQEYLDPIDTVQNVDQQKNEENENVTKSQENEKNKKDEEYREYEEDEEDEDEREDELSSDATESSDEYVSDYETATSDIDYDKDIETEDLADKFSNLNCEPAQLEVQSEDGNMHNVDDILAPISDEKDKDALEQISEFEDECDNDSDWITPSNIKNMRRQMDSDILKEKSATVACLTMDFAMQNVLMQIGLNIASLDGRVIKQMRTFIFRCYACFKTTSIMTKIFCPNCGNKTLKKVAISLDDNGKQQIHINARRPLSAKGKRFSLPTPQGGKHANNPILCEDQPLPQQRVSKLARTKNNPLYEDYIAGFSPFVTRDVYSKSAMLGIRSNGGVKYWMKRNPNESRRKRK</sequence>
<gene>
    <name evidence="13" type="ORF">H0235_011736</name>
</gene>
<keyword evidence="14" id="KW-1185">Reference proteome</keyword>
<evidence type="ECO:0000259" key="11">
    <source>
        <dbReference type="Pfam" id="PF08772"/>
    </source>
</evidence>
<organism evidence="13 14">
    <name type="scientific">Vespula pensylvanica</name>
    <name type="common">Western yellow jacket</name>
    <name type="synonym">Wasp</name>
    <dbReference type="NCBI Taxonomy" id="30213"/>
    <lineage>
        <taxon>Eukaryota</taxon>
        <taxon>Metazoa</taxon>
        <taxon>Ecdysozoa</taxon>
        <taxon>Arthropoda</taxon>
        <taxon>Hexapoda</taxon>
        <taxon>Insecta</taxon>
        <taxon>Pterygota</taxon>
        <taxon>Neoptera</taxon>
        <taxon>Endopterygota</taxon>
        <taxon>Hymenoptera</taxon>
        <taxon>Apocrita</taxon>
        <taxon>Aculeata</taxon>
        <taxon>Vespoidea</taxon>
        <taxon>Vespidae</taxon>
        <taxon>Vespinae</taxon>
        <taxon>Vespula</taxon>
    </lineage>
</organism>
<dbReference type="GO" id="GO:0030688">
    <property type="term" value="C:preribosome, small subunit precursor"/>
    <property type="evidence" value="ECO:0007669"/>
    <property type="project" value="TreeGrafter"/>
</dbReference>
<feature type="region of interest" description="Disordered" evidence="10">
    <location>
        <begin position="180"/>
        <end position="242"/>
    </location>
</feature>
<dbReference type="InterPro" id="IPR014881">
    <property type="entry name" value="NOB1_Zn-bd"/>
</dbReference>
<evidence type="ECO:0000256" key="4">
    <source>
        <dbReference type="ARBA" id="ARBA00022723"/>
    </source>
</evidence>
<dbReference type="GO" id="GO:0005737">
    <property type="term" value="C:cytoplasm"/>
    <property type="evidence" value="ECO:0007669"/>
    <property type="project" value="UniProtKB-ARBA"/>
</dbReference>
<keyword evidence="6 8" id="KW-0862">Zinc</keyword>
<evidence type="ECO:0000256" key="1">
    <source>
        <dbReference type="ARBA" id="ARBA00004123"/>
    </source>
</evidence>
<dbReference type="GO" id="GO:0030490">
    <property type="term" value="P:maturation of SSU-rRNA"/>
    <property type="evidence" value="ECO:0007669"/>
    <property type="project" value="TreeGrafter"/>
</dbReference>
<keyword evidence="7 8" id="KW-0539">Nucleus</keyword>
<dbReference type="InterPro" id="IPR033411">
    <property type="entry name" value="Ribonuclease_PIN"/>
</dbReference>
<dbReference type="PANTHER" id="PTHR12814">
    <property type="entry name" value="RNA-BINDING PROTEIN NOB1"/>
    <property type="match status" value="1"/>
</dbReference>
<feature type="binding site" evidence="9">
    <location>
        <position position="375"/>
    </location>
    <ligand>
        <name>Zn(2+)</name>
        <dbReference type="ChEBI" id="CHEBI:29105"/>
    </ligand>
</feature>
<dbReference type="Gene3D" id="3.40.50.1010">
    <property type="entry name" value="5'-nuclease"/>
    <property type="match status" value="1"/>
</dbReference>
<dbReference type="FunFam" id="3.40.50.1010:FF:000020">
    <property type="entry name" value="20S-pre-rRNA D-site endonuclease NOB1"/>
    <property type="match status" value="1"/>
</dbReference>
<reference evidence="13" key="1">
    <citation type="journal article" date="2020" name="G3 (Bethesda)">
        <title>High-Quality Assemblies for Three Invasive Social Wasps from the &lt;i&gt;Vespula&lt;/i&gt; Genus.</title>
        <authorList>
            <person name="Harrop T.W.R."/>
            <person name="Guhlin J."/>
            <person name="McLaughlin G.M."/>
            <person name="Permina E."/>
            <person name="Stockwell P."/>
            <person name="Gilligan J."/>
            <person name="Le Lec M.F."/>
            <person name="Gruber M.A.M."/>
            <person name="Quinn O."/>
            <person name="Lovegrove M."/>
            <person name="Duncan E.J."/>
            <person name="Remnant E.J."/>
            <person name="Van Eeckhoven J."/>
            <person name="Graham B."/>
            <person name="Knapp R.A."/>
            <person name="Langford K.W."/>
            <person name="Kronenberg Z."/>
            <person name="Press M.O."/>
            <person name="Eacker S.M."/>
            <person name="Wilson-Rankin E.E."/>
            <person name="Purcell J."/>
            <person name="Lester P.J."/>
            <person name="Dearden P.K."/>
        </authorList>
    </citation>
    <scope>NUCLEOTIDE SEQUENCE</scope>
    <source>
        <strain evidence="13">Volc-1</strain>
    </source>
</reference>
<dbReference type="AlphaFoldDB" id="A0A834NSF7"/>
<dbReference type="Pfam" id="PF08772">
    <property type="entry name" value="Zn_ribbon_NOB1"/>
    <property type="match status" value="1"/>
</dbReference>
<evidence type="ECO:0000256" key="10">
    <source>
        <dbReference type="SAM" id="MobiDB-lite"/>
    </source>
</evidence>
<evidence type="ECO:0000256" key="6">
    <source>
        <dbReference type="ARBA" id="ARBA00022833"/>
    </source>
</evidence>
<feature type="region of interest" description="Disordered" evidence="10">
    <location>
        <begin position="135"/>
        <end position="158"/>
    </location>
</feature>
<dbReference type="CDD" id="cd09876">
    <property type="entry name" value="PIN_Nob1-like"/>
    <property type="match status" value="1"/>
</dbReference>
<comment type="subcellular location">
    <subcellularLocation>
        <location evidence="1 8">Nucleus</location>
    </subcellularLocation>
</comment>
<dbReference type="PIRSF" id="PIRSF037125">
    <property type="entry name" value="D-site_20S_pre-rRNA_nuclease"/>
    <property type="match status" value="1"/>
</dbReference>
<dbReference type="Gene3D" id="6.20.210.10">
    <property type="entry name" value="Nin one binding (NOB1), Zn-ribbon-like"/>
    <property type="match status" value="1"/>
</dbReference>
<dbReference type="GO" id="GO:0046872">
    <property type="term" value="F:metal ion binding"/>
    <property type="evidence" value="ECO:0007669"/>
    <property type="project" value="UniProtKB-UniRule"/>
</dbReference>
<feature type="compositionally biased region" description="Basic and acidic residues" evidence="10">
    <location>
        <begin position="193"/>
        <end position="203"/>
    </location>
</feature>
<feature type="binding site" evidence="9">
    <location>
        <position position="390"/>
    </location>
    <ligand>
        <name>Zn(2+)</name>
        <dbReference type="ChEBI" id="CHEBI:29105"/>
    </ligand>
</feature>
<keyword evidence="4 8" id="KW-0479">Metal-binding</keyword>
<name>A0A834NSF7_VESPE</name>
<evidence type="ECO:0000256" key="7">
    <source>
        <dbReference type="ARBA" id="ARBA00023242"/>
    </source>
</evidence>
<comment type="caution">
    <text evidence="13">The sequence shown here is derived from an EMBL/GenBank/DDBJ whole genome shotgun (WGS) entry which is preliminary data.</text>
</comment>
<dbReference type="Proteomes" id="UP000600918">
    <property type="component" value="Unassembled WGS sequence"/>
</dbReference>
<dbReference type="GO" id="GO:0004521">
    <property type="term" value="F:RNA endonuclease activity"/>
    <property type="evidence" value="ECO:0007669"/>
    <property type="project" value="UniProtKB-UniRule"/>
</dbReference>
<evidence type="ECO:0000256" key="9">
    <source>
        <dbReference type="PIRSR" id="PIRSR037125-1"/>
    </source>
</evidence>
<feature type="compositionally biased region" description="Basic and acidic residues" evidence="10">
    <location>
        <begin position="141"/>
        <end position="150"/>
    </location>
</feature>
<evidence type="ECO:0000313" key="13">
    <source>
        <dbReference type="EMBL" id="KAF7417205.1"/>
    </source>
</evidence>
<dbReference type="SUPFAM" id="SSF144206">
    <property type="entry name" value="NOB1 zinc finger-like"/>
    <property type="match status" value="1"/>
</dbReference>
<dbReference type="GO" id="GO:0031981">
    <property type="term" value="C:nuclear lumen"/>
    <property type="evidence" value="ECO:0007669"/>
    <property type="project" value="UniProtKB-ARBA"/>
</dbReference>
<evidence type="ECO:0000256" key="3">
    <source>
        <dbReference type="ARBA" id="ARBA00022722"/>
    </source>
</evidence>
<feature type="compositionally biased region" description="Acidic residues" evidence="10">
    <location>
        <begin position="204"/>
        <end position="234"/>
    </location>
</feature>
<dbReference type="Pfam" id="PF17146">
    <property type="entry name" value="PIN_6"/>
    <property type="match status" value="1"/>
</dbReference>
<feature type="binding site" evidence="9">
    <location>
        <position position="378"/>
    </location>
    <ligand>
        <name>Zn(2+)</name>
        <dbReference type="ChEBI" id="CHEBI:29105"/>
    </ligand>
</feature>
<evidence type="ECO:0000256" key="8">
    <source>
        <dbReference type="PIRNR" id="PIRNR037125"/>
    </source>
</evidence>
<dbReference type="EMBL" id="JACSDY010000010">
    <property type="protein sequence ID" value="KAF7417205.1"/>
    <property type="molecule type" value="Genomic_DNA"/>
</dbReference>
<dbReference type="OrthoDB" id="446759at2759"/>
<dbReference type="InterPro" id="IPR017117">
    <property type="entry name" value="Nob1_euk"/>
</dbReference>
<protein>
    <recommendedName>
        <fullName evidence="8">RNA-binding protein NOB1</fullName>
    </recommendedName>
</protein>
<evidence type="ECO:0000313" key="14">
    <source>
        <dbReference type="Proteomes" id="UP000600918"/>
    </source>
</evidence>
<comment type="similarity">
    <text evidence="2 8">Belongs to the NOB1 family.</text>
</comment>
<dbReference type="PANTHER" id="PTHR12814:SF2">
    <property type="entry name" value="RNA-BINDING PROTEIN NOB1"/>
    <property type="match status" value="1"/>
</dbReference>
<evidence type="ECO:0000256" key="2">
    <source>
        <dbReference type="ARBA" id="ARBA00005858"/>
    </source>
</evidence>
<dbReference type="InterPro" id="IPR039907">
    <property type="entry name" value="NOB1"/>
</dbReference>
<dbReference type="GO" id="GO:0016787">
    <property type="term" value="F:hydrolase activity"/>
    <property type="evidence" value="ECO:0007669"/>
    <property type="project" value="UniProtKB-KW"/>
</dbReference>
<keyword evidence="3" id="KW-0540">Nuclease</keyword>
<dbReference type="InterPro" id="IPR036283">
    <property type="entry name" value="NOB1_Zf-like_sf"/>
</dbReference>
<feature type="binding site" evidence="9">
    <location>
        <position position="393"/>
    </location>
    <ligand>
        <name>Zn(2+)</name>
        <dbReference type="ChEBI" id="CHEBI:29105"/>
    </ligand>
</feature>
<proteinExistence type="inferred from homology"/>
<evidence type="ECO:0000259" key="12">
    <source>
        <dbReference type="Pfam" id="PF17146"/>
    </source>
</evidence>
<accession>A0A834NSF7</accession>
<feature type="domain" description="Ribonuclease PIN" evidence="12">
    <location>
        <begin position="10"/>
        <end position="96"/>
    </location>
</feature>
<comment type="function">
    <text evidence="8">May play a role in mRNA degradation.</text>
</comment>